<dbReference type="EMBL" id="NMVQ01000012">
    <property type="protein sequence ID" value="OYO22087.1"/>
    <property type="molecule type" value="Genomic_DNA"/>
</dbReference>
<dbReference type="Gene3D" id="3.30.2290.10">
    <property type="entry name" value="PmbA/TldD superfamily"/>
    <property type="match status" value="1"/>
</dbReference>
<evidence type="ECO:0000313" key="3">
    <source>
        <dbReference type="Proteomes" id="UP000216311"/>
    </source>
</evidence>
<sequence>MTERVAVAEWIEQALAACVAADCTIIVDETHGSDLRWANNAITSNGQHHDRSATAIVFDGARTASVSGPIAGSADLQALVGRAESALETAEDAPDAMPLLAGGVDPDFTRAAEPAGFVVLEGVAAALGRAFESTRGEHLLFGFAEHGLTTTWLASSTGTRRRHVQPVGRIELNAKLPDLIASAWVGAATTDFTDVELAQLHDQVCQRLEWSRNRVDLPAGRYETLLPPSAVADLLIYAYWSMSARDAAEGRTAFARTGAVGETRIGDRLSELALTLSSDPEAPGMERARFVVARSSAGGEQSVFDNGAEVSRTDWITDGVLTELVRTRRVAEEQCLLPRPATWNLILDGDGERSLAEMIAHTERGLLLTCLWYIREVDPETLLLTGLTRDGVYLVENGEVVGAVNNFRFNESPISLLGRISEVGRSEQTLPREWNDWMTMTMMPPVRVPDFNMSTVSQAH</sequence>
<evidence type="ECO:0000259" key="1">
    <source>
        <dbReference type="Pfam" id="PF19289"/>
    </source>
</evidence>
<accession>A0A255H388</accession>
<gene>
    <name evidence="2" type="ORF">CGZ93_09280</name>
</gene>
<dbReference type="Pfam" id="PF19289">
    <property type="entry name" value="PmbA_TldD_3rd"/>
    <property type="match status" value="1"/>
</dbReference>
<comment type="caution">
    <text evidence="2">The sequence shown here is derived from an EMBL/GenBank/DDBJ whole genome shotgun (WGS) entry which is preliminary data.</text>
</comment>
<dbReference type="PANTHER" id="PTHR43666:SF1">
    <property type="entry name" value="CONSERVED PROTEIN"/>
    <property type="match status" value="1"/>
</dbReference>
<organism evidence="2 3">
    <name type="scientific">Enemella dayhoffiae</name>
    <dbReference type="NCBI Taxonomy" id="2016507"/>
    <lineage>
        <taxon>Bacteria</taxon>
        <taxon>Bacillati</taxon>
        <taxon>Actinomycetota</taxon>
        <taxon>Actinomycetes</taxon>
        <taxon>Propionibacteriales</taxon>
        <taxon>Propionibacteriaceae</taxon>
        <taxon>Enemella</taxon>
    </lineage>
</organism>
<dbReference type="AlphaFoldDB" id="A0A255H388"/>
<dbReference type="PANTHER" id="PTHR43666">
    <property type="entry name" value="TLDD PROTEIN"/>
    <property type="match status" value="1"/>
</dbReference>
<protein>
    <submittedName>
        <fullName evidence="2">Peptidase</fullName>
    </submittedName>
</protein>
<feature type="domain" description="Metalloprotease TldD/E C-terminal" evidence="1">
    <location>
        <begin position="220"/>
        <end position="454"/>
    </location>
</feature>
<dbReference type="RefSeq" id="WP_094363832.1">
    <property type="nucleotide sequence ID" value="NZ_NMVQ01000012.1"/>
</dbReference>
<dbReference type="SUPFAM" id="SSF111283">
    <property type="entry name" value="Putative modulator of DNA gyrase, PmbA/TldD"/>
    <property type="match status" value="1"/>
</dbReference>
<reference evidence="2 3" key="1">
    <citation type="submission" date="2017-07" db="EMBL/GenBank/DDBJ databases">
        <title>Draft whole genome sequences of clinical Proprionibacteriaceae strains.</title>
        <authorList>
            <person name="Bernier A.-M."/>
            <person name="Bernard K."/>
            <person name="Domingo M.-C."/>
        </authorList>
    </citation>
    <scope>NUCLEOTIDE SEQUENCE [LARGE SCALE GENOMIC DNA]</scope>
    <source>
        <strain evidence="2 3">NML 130396</strain>
    </source>
</reference>
<dbReference type="GO" id="GO:0008237">
    <property type="term" value="F:metallopeptidase activity"/>
    <property type="evidence" value="ECO:0007669"/>
    <property type="project" value="InterPro"/>
</dbReference>
<dbReference type="InterPro" id="IPR045569">
    <property type="entry name" value="Metalloprtase-TldD/E_C"/>
</dbReference>
<evidence type="ECO:0000313" key="2">
    <source>
        <dbReference type="EMBL" id="OYO22087.1"/>
    </source>
</evidence>
<keyword evidence="3" id="KW-1185">Reference proteome</keyword>
<dbReference type="InterPro" id="IPR035068">
    <property type="entry name" value="TldD/PmbA_N"/>
</dbReference>
<dbReference type="GO" id="GO:0006508">
    <property type="term" value="P:proteolysis"/>
    <property type="evidence" value="ECO:0007669"/>
    <property type="project" value="InterPro"/>
</dbReference>
<name>A0A255H388_9ACTN</name>
<dbReference type="InterPro" id="IPR036059">
    <property type="entry name" value="TldD/PmbA_sf"/>
</dbReference>
<dbReference type="Proteomes" id="UP000216311">
    <property type="component" value="Unassembled WGS sequence"/>
</dbReference>
<dbReference type="OrthoDB" id="9763230at2"/>
<proteinExistence type="predicted"/>